<comment type="caution">
    <text evidence="5">The sequence shown here is derived from an EMBL/GenBank/DDBJ whole genome shotgun (WGS) entry which is preliminary data.</text>
</comment>
<evidence type="ECO:0000256" key="1">
    <source>
        <dbReference type="ARBA" id="ARBA00023015"/>
    </source>
</evidence>
<gene>
    <name evidence="5" type="ORF">L0U89_19935</name>
</gene>
<dbReference type="SUPFAM" id="SSF51182">
    <property type="entry name" value="RmlC-like cupins"/>
    <property type="match status" value="1"/>
</dbReference>
<dbReference type="PROSITE" id="PS00041">
    <property type="entry name" value="HTH_ARAC_FAMILY_1"/>
    <property type="match status" value="1"/>
</dbReference>
<keyword evidence="1" id="KW-0805">Transcription regulation</keyword>
<dbReference type="InterPro" id="IPR018060">
    <property type="entry name" value="HTH_AraC"/>
</dbReference>
<dbReference type="EMBL" id="JAKEVZ010000028">
    <property type="protein sequence ID" value="MCF1753341.1"/>
    <property type="molecule type" value="Genomic_DNA"/>
</dbReference>
<dbReference type="InterPro" id="IPR020449">
    <property type="entry name" value="Tscrpt_reg_AraC-type_HTH"/>
</dbReference>
<sequence>MKAVFEQVSAGPRTSFIHKYLDLPAFDAPYHFHPAYELTWICRGKGMRYVGRGSEAFSDGDLVFLGSNLPHCWINQDTMEGVSAHVIQFEEDFLGRDFFSLPEMEAVKRLFEKSKAGLSVTGRTRLVVQERIGKFPGANPIERIAGLLEILGILGQSDELLPLDGVFVQLRGDMPETVRFNKVMSYLIAHFREEIKLEQIADIAHLSPTSFCRYFKGMMQKTLSEVVLEFRIRHACQLLANTDLPISQVAFESGFQDLPYFNRKFKQMLGVNPKAFRK</sequence>
<dbReference type="Gene3D" id="1.10.10.60">
    <property type="entry name" value="Homeodomain-like"/>
    <property type="match status" value="2"/>
</dbReference>
<dbReference type="PANTHER" id="PTHR43280:SF27">
    <property type="entry name" value="TRANSCRIPTIONAL REGULATOR MTLR"/>
    <property type="match status" value="1"/>
</dbReference>
<keyword evidence="6" id="KW-1185">Reference proteome</keyword>
<dbReference type="InterPro" id="IPR018062">
    <property type="entry name" value="HTH_AraC-typ_CS"/>
</dbReference>
<dbReference type="SUPFAM" id="SSF46689">
    <property type="entry name" value="Homeodomain-like"/>
    <property type="match status" value="1"/>
</dbReference>
<dbReference type="InterPro" id="IPR009057">
    <property type="entry name" value="Homeodomain-like_sf"/>
</dbReference>
<dbReference type="Gene3D" id="2.60.120.10">
    <property type="entry name" value="Jelly Rolls"/>
    <property type="match status" value="1"/>
</dbReference>
<evidence type="ECO:0000256" key="3">
    <source>
        <dbReference type="ARBA" id="ARBA00023163"/>
    </source>
</evidence>
<dbReference type="InterPro" id="IPR014710">
    <property type="entry name" value="RmlC-like_jellyroll"/>
</dbReference>
<reference evidence="5 6" key="1">
    <citation type="submission" date="2022-01" db="EMBL/GenBank/DDBJ databases">
        <title>Mariniradius saccharolyticus sp. nov., isolated from sediment of a river.</title>
        <authorList>
            <person name="Liu H."/>
        </authorList>
    </citation>
    <scope>NUCLEOTIDE SEQUENCE [LARGE SCALE GENOMIC DNA]</scope>
    <source>
        <strain evidence="5 6">RY-2</strain>
    </source>
</reference>
<evidence type="ECO:0000313" key="5">
    <source>
        <dbReference type="EMBL" id="MCF1753341.1"/>
    </source>
</evidence>
<dbReference type="RefSeq" id="WP_234863139.1">
    <property type="nucleotide sequence ID" value="NZ_JAKEVZ010000028.1"/>
</dbReference>
<evidence type="ECO:0000313" key="6">
    <source>
        <dbReference type="Proteomes" id="UP001201449"/>
    </source>
</evidence>
<protein>
    <submittedName>
        <fullName evidence="5">AraC family transcriptional regulator</fullName>
    </submittedName>
</protein>
<dbReference type="Pfam" id="PF12833">
    <property type="entry name" value="HTH_18"/>
    <property type="match status" value="1"/>
</dbReference>
<dbReference type="PANTHER" id="PTHR43280">
    <property type="entry name" value="ARAC-FAMILY TRANSCRIPTIONAL REGULATOR"/>
    <property type="match status" value="1"/>
</dbReference>
<dbReference type="PROSITE" id="PS01124">
    <property type="entry name" value="HTH_ARAC_FAMILY_2"/>
    <property type="match status" value="1"/>
</dbReference>
<evidence type="ECO:0000256" key="2">
    <source>
        <dbReference type="ARBA" id="ARBA00023125"/>
    </source>
</evidence>
<proteinExistence type="predicted"/>
<keyword evidence="3" id="KW-0804">Transcription</keyword>
<keyword evidence="2" id="KW-0238">DNA-binding</keyword>
<feature type="domain" description="HTH araC/xylS-type" evidence="4">
    <location>
        <begin position="181"/>
        <end position="278"/>
    </location>
</feature>
<dbReference type="SMART" id="SM00342">
    <property type="entry name" value="HTH_ARAC"/>
    <property type="match status" value="1"/>
</dbReference>
<accession>A0ABS9BZ46</accession>
<name>A0ABS9BZ46_9BACT</name>
<dbReference type="PRINTS" id="PR00032">
    <property type="entry name" value="HTHARAC"/>
</dbReference>
<evidence type="ECO:0000259" key="4">
    <source>
        <dbReference type="PROSITE" id="PS01124"/>
    </source>
</evidence>
<organism evidence="5 6">
    <name type="scientific">Mariniradius sediminis</name>
    <dbReference type="NCBI Taxonomy" id="2909237"/>
    <lineage>
        <taxon>Bacteria</taxon>
        <taxon>Pseudomonadati</taxon>
        <taxon>Bacteroidota</taxon>
        <taxon>Cytophagia</taxon>
        <taxon>Cytophagales</taxon>
        <taxon>Cyclobacteriaceae</taxon>
        <taxon>Mariniradius</taxon>
    </lineage>
</organism>
<dbReference type="InterPro" id="IPR011051">
    <property type="entry name" value="RmlC_Cupin_sf"/>
</dbReference>
<dbReference type="Proteomes" id="UP001201449">
    <property type="component" value="Unassembled WGS sequence"/>
</dbReference>